<name>A0A9P6ARL4_9AGAM</name>
<comment type="caution">
    <text evidence="2">The sequence shown here is derived from an EMBL/GenBank/DDBJ whole genome shotgun (WGS) entry which is preliminary data.</text>
</comment>
<feature type="region of interest" description="Disordered" evidence="1">
    <location>
        <begin position="47"/>
        <end position="68"/>
    </location>
</feature>
<reference evidence="2" key="1">
    <citation type="journal article" date="2020" name="Nat. Commun.">
        <title>Large-scale genome sequencing of mycorrhizal fungi provides insights into the early evolution of symbiotic traits.</title>
        <authorList>
            <person name="Miyauchi S."/>
            <person name="Kiss E."/>
            <person name="Kuo A."/>
            <person name="Drula E."/>
            <person name="Kohler A."/>
            <person name="Sanchez-Garcia M."/>
            <person name="Morin E."/>
            <person name="Andreopoulos B."/>
            <person name="Barry K.W."/>
            <person name="Bonito G."/>
            <person name="Buee M."/>
            <person name="Carver A."/>
            <person name="Chen C."/>
            <person name="Cichocki N."/>
            <person name="Clum A."/>
            <person name="Culley D."/>
            <person name="Crous P.W."/>
            <person name="Fauchery L."/>
            <person name="Girlanda M."/>
            <person name="Hayes R.D."/>
            <person name="Keri Z."/>
            <person name="LaButti K."/>
            <person name="Lipzen A."/>
            <person name="Lombard V."/>
            <person name="Magnuson J."/>
            <person name="Maillard F."/>
            <person name="Murat C."/>
            <person name="Nolan M."/>
            <person name="Ohm R.A."/>
            <person name="Pangilinan J."/>
            <person name="Pereira M.F."/>
            <person name="Perotto S."/>
            <person name="Peter M."/>
            <person name="Pfister S."/>
            <person name="Riley R."/>
            <person name="Sitrit Y."/>
            <person name="Stielow J.B."/>
            <person name="Szollosi G."/>
            <person name="Zifcakova L."/>
            <person name="Stursova M."/>
            <person name="Spatafora J.W."/>
            <person name="Tedersoo L."/>
            <person name="Vaario L.M."/>
            <person name="Yamada A."/>
            <person name="Yan M."/>
            <person name="Wang P."/>
            <person name="Xu J."/>
            <person name="Bruns T."/>
            <person name="Baldrian P."/>
            <person name="Vilgalys R."/>
            <person name="Dunand C."/>
            <person name="Henrissat B."/>
            <person name="Grigoriev I.V."/>
            <person name="Hibbett D."/>
            <person name="Nagy L.G."/>
            <person name="Martin F.M."/>
        </authorList>
    </citation>
    <scope>NUCLEOTIDE SEQUENCE</scope>
    <source>
        <strain evidence="2">UP504</strain>
    </source>
</reference>
<proteinExistence type="predicted"/>
<gene>
    <name evidence="2" type="ORF">BS47DRAFT_141733</name>
</gene>
<sequence>MKGILALPSTFLSGSVSHFAETLRLKYGMGSTLRVRLSYGIEGHSAHSYSLGSTSSPRLSQKSSRSYRSQHWKPLAGSLTRNTTGDPLDFWQSELCFSSNSRLSMELCPPPLPPFEICCWVSTRGCAFG</sequence>
<accession>A0A9P6ARL4</accession>
<evidence type="ECO:0000313" key="2">
    <source>
        <dbReference type="EMBL" id="KAF9509596.1"/>
    </source>
</evidence>
<protein>
    <submittedName>
        <fullName evidence="2">Uncharacterized protein</fullName>
    </submittedName>
</protein>
<evidence type="ECO:0000313" key="3">
    <source>
        <dbReference type="Proteomes" id="UP000886523"/>
    </source>
</evidence>
<evidence type="ECO:0000256" key="1">
    <source>
        <dbReference type="SAM" id="MobiDB-lite"/>
    </source>
</evidence>
<dbReference type="Proteomes" id="UP000886523">
    <property type="component" value="Unassembled WGS sequence"/>
</dbReference>
<organism evidence="2 3">
    <name type="scientific">Hydnum rufescens UP504</name>
    <dbReference type="NCBI Taxonomy" id="1448309"/>
    <lineage>
        <taxon>Eukaryota</taxon>
        <taxon>Fungi</taxon>
        <taxon>Dikarya</taxon>
        <taxon>Basidiomycota</taxon>
        <taxon>Agaricomycotina</taxon>
        <taxon>Agaricomycetes</taxon>
        <taxon>Cantharellales</taxon>
        <taxon>Hydnaceae</taxon>
        <taxon>Hydnum</taxon>
    </lineage>
</organism>
<keyword evidence="3" id="KW-1185">Reference proteome</keyword>
<dbReference type="EMBL" id="MU129032">
    <property type="protein sequence ID" value="KAF9509596.1"/>
    <property type="molecule type" value="Genomic_DNA"/>
</dbReference>
<dbReference type="AlphaFoldDB" id="A0A9P6ARL4"/>
<feature type="compositionally biased region" description="Low complexity" evidence="1">
    <location>
        <begin position="53"/>
        <end position="66"/>
    </location>
</feature>